<evidence type="ECO:0000259" key="5">
    <source>
        <dbReference type="PROSITE" id="PS50195"/>
    </source>
</evidence>
<feature type="domain" description="PX" evidence="5">
    <location>
        <begin position="775"/>
        <end position="897"/>
    </location>
</feature>
<keyword evidence="7" id="KW-1185">Reference proteome</keyword>
<dbReference type="InterPro" id="IPR044926">
    <property type="entry name" value="RGS_subdomain_2"/>
</dbReference>
<dbReference type="RefSeq" id="XP_032832801.1">
    <property type="nucleotide sequence ID" value="XM_032976910.1"/>
</dbReference>
<evidence type="ECO:0000256" key="2">
    <source>
        <dbReference type="SAM" id="MobiDB-lite"/>
    </source>
</evidence>
<dbReference type="PROSITE" id="PS50195">
    <property type="entry name" value="PX"/>
    <property type="match status" value="1"/>
</dbReference>
<dbReference type="RefSeq" id="XP_032832795.1">
    <property type="nucleotide sequence ID" value="XM_032976904.1"/>
</dbReference>
<dbReference type="InterPro" id="IPR016137">
    <property type="entry name" value="RGS"/>
</dbReference>
<dbReference type="Pfam" id="PF02194">
    <property type="entry name" value="PXA"/>
    <property type="match status" value="1"/>
</dbReference>
<dbReference type="SUPFAM" id="SSF48097">
    <property type="entry name" value="Regulator of G-protein signaling, RGS"/>
    <property type="match status" value="1"/>
</dbReference>
<gene>
    <name evidence="8 9 10 11 12 13 14 15" type="primary">SNX25</name>
</gene>
<dbReference type="InterPro" id="IPR003114">
    <property type="entry name" value="Phox_assoc"/>
</dbReference>
<accession>A0AAJ7UAM2</accession>
<reference evidence="8 9" key="1">
    <citation type="submission" date="2025-04" db="UniProtKB">
        <authorList>
            <consortium name="RefSeq"/>
        </authorList>
    </citation>
    <scope>IDENTIFICATION</scope>
    <source>
        <tissue evidence="8 9">Sperm</tissue>
    </source>
</reference>
<dbReference type="InterPro" id="IPR001683">
    <property type="entry name" value="PX_dom"/>
</dbReference>
<organism evidence="7 9">
    <name type="scientific">Petromyzon marinus</name>
    <name type="common">Sea lamprey</name>
    <dbReference type="NCBI Taxonomy" id="7757"/>
    <lineage>
        <taxon>Eukaryota</taxon>
        <taxon>Metazoa</taxon>
        <taxon>Chordata</taxon>
        <taxon>Craniata</taxon>
        <taxon>Vertebrata</taxon>
        <taxon>Cyclostomata</taxon>
        <taxon>Hyperoartia</taxon>
        <taxon>Petromyzontiformes</taxon>
        <taxon>Petromyzontidae</taxon>
        <taxon>Petromyzon</taxon>
    </lineage>
</organism>
<dbReference type="RefSeq" id="XP_032832797.1">
    <property type="nucleotide sequence ID" value="XM_032976906.1"/>
</dbReference>
<protein>
    <submittedName>
        <fullName evidence="8 9">Sorting nexin-25</fullName>
    </submittedName>
</protein>
<keyword evidence="3" id="KW-1133">Transmembrane helix</keyword>
<evidence type="ECO:0000313" key="7">
    <source>
        <dbReference type="Proteomes" id="UP001318040"/>
    </source>
</evidence>
<dbReference type="Gene3D" id="3.30.1520.10">
    <property type="entry name" value="Phox-like domain"/>
    <property type="match status" value="1"/>
</dbReference>
<evidence type="ECO:0000313" key="9">
    <source>
        <dbReference type="RefSeq" id="XP_032832794.1"/>
    </source>
</evidence>
<feature type="domain" description="RGS" evidence="4">
    <location>
        <begin position="467"/>
        <end position="582"/>
    </location>
</feature>
<feature type="domain" description="PXA" evidence="6">
    <location>
        <begin position="171"/>
        <end position="337"/>
    </location>
</feature>
<evidence type="ECO:0000313" key="8">
    <source>
        <dbReference type="RefSeq" id="XP_032832793.1"/>
    </source>
</evidence>
<dbReference type="CTD" id="83891"/>
<dbReference type="GO" id="GO:0035091">
    <property type="term" value="F:phosphatidylinositol binding"/>
    <property type="evidence" value="ECO:0007669"/>
    <property type="project" value="InterPro"/>
</dbReference>
<dbReference type="RefSeq" id="XP_032832794.1">
    <property type="nucleotide sequence ID" value="XM_032976903.1"/>
</dbReference>
<keyword evidence="3" id="KW-0472">Membrane</keyword>
<dbReference type="RefSeq" id="XP_032832796.1">
    <property type="nucleotide sequence ID" value="XM_032976905.1"/>
</dbReference>
<dbReference type="InterPro" id="IPR013937">
    <property type="entry name" value="Sorting_nexin_C"/>
</dbReference>
<dbReference type="PANTHER" id="PTHR22775:SF48">
    <property type="entry name" value="SORTING NEXIN-25"/>
    <property type="match status" value="1"/>
</dbReference>
<feature type="transmembrane region" description="Helical" evidence="3">
    <location>
        <begin position="96"/>
        <end position="121"/>
    </location>
</feature>
<dbReference type="Gene3D" id="1.10.167.10">
    <property type="entry name" value="Regulator of G-protein Signalling 4, domain 2"/>
    <property type="match status" value="1"/>
</dbReference>
<feature type="region of interest" description="Disordered" evidence="2">
    <location>
        <begin position="586"/>
        <end position="709"/>
    </location>
</feature>
<dbReference type="Proteomes" id="UP001318040">
    <property type="component" value="Chromosome 61"/>
</dbReference>
<dbReference type="InterPro" id="IPR036305">
    <property type="entry name" value="RGS_sf"/>
</dbReference>
<dbReference type="RefSeq" id="XP_032832793.1">
    <property type="nucleotide sequence ID" value="XM_032976902.1"/>
</dbReference>
<dbReference type="SMART" id="SM00315">
    <property type="entry name" value="RGS"/>
    <property type="match status" value="1"/>
</dbReference>
<dbReference type="RefSeq" id="XP_032832798.1">
    <property type="nucleotide sequence ID" value="XM_032976907.1"/>
</dbReference>
<feature type="compositionally biased region" description="Gly residues" evidence="2">
    <location>
        <begin position="686"/>
        <end position="702"/>
    </location>
</feature>
<evidence type="ECO:0000313" key="11">
    <source>
        <dbReference type="RefSeq" id="XP_032832796.1"/>
    </source>
</evidence>
<dbReference type="Pfam" id="PF00787">
    <property type="entry name" value="PX"/>
    <property type="match status" value="1"/>
</dbReference>
<evidence type="ECO:0000313" key="10">
    <source>
        <dbReference type="RefSeq" id="XP_032832795.1"/>
    </source>
</evidence>
<evidence type="ECO:0000256" key="1">
    <source>
        <dbReference type="ARBA" id="ARBA00010883"/>
    </source>
</evidence>
<evidence type="ECO:0000256" key="3">
    <source>
        <dbReference type="SAM" id="Phobius"/>
    </source>
</evidence>
<keyword evidence="3" id="KW-0812">Transmembrane</keyword>
<dbReference type="InterPro" id="IPR036871">
    <property type="entry name" value="PX_dom_sf"/>
</dbReference>
<dbReference type="PROSITE" id="PS51207">
    <property type="entry name" value="PXA"/>
    <property type="match status" value="1"/>
</dbReference>
<evidence type="ECO:0000313" key="15">
    <source>
        <dbReference type="RefSeq" id="XP_032832801.1"/>
    </source>
</evidence>
<dbReference type="SMART" id="SM00312">
    <property type="entry name" value="PX"/>
    <property type="match status" value="1"/>
</dbReference>
<evidence type="ECO:0000313" key="13">
    <source>
        <dbReference type="RefSeq" id="XP_032832798.1"/>
    </source>
</evidence>
<dbReference type="SUPFAM" id="SSF64268">
    <property type="entry name" value="PX domain"/>
    <property type="match status" value="1"/>
</dbReference>
<proteinExistence type="inferred from homology"/>
<feature type="compositionally biased region" description="Acidic residues" evidence="2">
    <location>
        <begin position="625"/>
        <end position="675"/>
    </location>
</feature>
<dbReference type="RefSeq" id="XP_032832799.1">
    <property type="nucleotide sequence ID" value="XM_032976908.1"/>
</dbReference>
<evidence type="ECO:0000259" key="6">
    <source>
        <dbReference type="PROSITE" id="PS51207"/>
    </source>
</evidence>
<dbReference type="PROSITE" id="PS50132">
    <property type="entry name" value="RGS"/>
    <property type="match status" value="1"/>
</dbReference>
<dbReference type="PANTHER" id="PTHR22775">
    <property type="entry name" value="SORTING NEXIN"/>
    <property type="match status" value="1"/>
</dbReference>
<feature type="transmembrane region" description="Helical" evidence="3">
    <location>
        <begin position="66"/>
        <end position="90"/>
    </location>
</feature>
<name>A0AAJ7UAM2_PETMA</name>
<comment type="similarity">
    <text evidence="1">Belongs to the sorting nexin family.</text>
</comment>
<dbReference type="AlphaFoldDB" id="A0AAJ7UAM2"/>
<evidence type="ECO:0000313" key="14">
    <source>
        <dbReference type="RefSeq" id="XP_032832799.1"/>
    </source>
</evidence>
<dbReference type="GO" id="GO:0005768">
    <property type="term" value="C:endosome"/>
    <property type="evidence" value="ECO:0007669"/>
    <property type="project" value="TreeGrafter"/>
</dbReference>
<feature type="compositionally biased region" description="Gly residues" evidence="2">
    <location>
        <begin position="12"/>
        <end position="21"/>
    </location>
</feature>
<dbReference type="KEGG" id="pmrn:116955671"/>
<dbReference type="InterPro" id="IPR037899">
    <property type="entry name" value="SNX25_PX"/>
</dbReference>
<dbReference type="SMART" id="SM00313">
    <property type="entry name" value="PXA"/>
    <property type="match status" value="1"/>
</dbReference>
<feature type="region of interest" description="Disordered" evidence="2">
    <location>
        <begin position="1"/>
        <end position="24"/>
    </location>
</feature>
<evidence type="ECO:0000313" key="12">
    <source>
        <dbReference type="RefSeq" id="XP_032832797.1"/>
    </source>
</evidence>
<dbReference type="Pfam" id="PF00615">
    <property type="entry name" value="RGS"/>
    <property type="match status" value="1"/>
</dbReference>
<evidence type="ECO:0000259" key="4">
    <source>
        <dbReference type="PROSITE" id="PS50132"/>
    </source>
</evidence>
<dbReference type="Pfam" id="PF08628">
    <property type="entry name" value="Nexin_C"/>
    <property type="match status" value="1"/>
</dbReference>
<dbReference type="CDD" id="cd06878">
    <property type="entry name" value="PX_SNX25"/>
    <property type="match status" value="1"/>
</dbReference>
<sequence>MMDTTAAMPAEDGGGGAGGSSGSNNNSSVALRIGTSVRAGQDPGCTATAAVSATAPSSPGPPSRSLLVFATGWALLAAGLSLPLLLPALLPGLRALLLALLWGVCFALGVVDALRAGAAAAEPGPRFRQRRLWRRRRLQRRSLAHERLEELSRAIMAIPSQCSQNRRIHLSHTMDKALKEVWEYVLRDFVLSWYAPLSLDQATLQALLTEDLWAAVREARSRLGRVDAPRLVARDLARALTAHFAALRVASDRWEAERLPFPLHPCLRSSQAELQFVRACTRALLLALLPRRDARSLGLVVVLTEVFAVRVLKPLVELLSDPDFVNRSLLAELERRGGGGGAGGKHARSYAYAPSYEDFVKLIHGSSDIDFLMQLRYQIMVEIIQATTLSHFPQVKNVSREAGKGELLRSRNVKRYLNQLTVARAQCDKRIALLGGGAWPPRGGGAAVPDGERGGPPATTPHRRLLQFEEVLASASARQCFGRYLERWDKRTLLDYWEAVEHLKQAPKTDTAQIVGEIYQDFFVDSRRAIAVDRASYRAVQECISGERGPEVLHGIQAGVASSLRDKYYPSFLVSRAYDAWLAGSAGEDDADAGTPPAADGPEGRRPAVVRGSGAADGEQQRQEVEEEEEDDEEEEEEEDVVVVEEEVVEEEEDDEEEEEDEMEEDDGEERDEDGSACTHAEEGGGRGGLGGAGGGAGGGGSPPCEQTDAAVSKLQQLSEKLEYKRQALASILTAPKPDRKMVGKLESDIAALRKECQELDFHIERTDTWWEKIGQWTATISHCEAEEEGGEQVPCYVIMVQLGRAERPSASSMGWVVSRTLADFHRLHRRLCECCPALKKMPLPTLSKIPFKSIDQKFLEKSKNQLNLFLEKLLFDDKLCQSEALYAFLSPSPDYLKTTGSCKKSSGFSLANLLERLPGDLLTHKDDEDESDSDLSDSEVDGLLSRRDSIAEPCFLLLGEIFELRGMFKWVRKTLMGFVQITFGRTINRQIGESIEFVFSETMVASYVNALREAYWPNGRLAAAGPARTPAHAREARVAARQRLLENIPDILQGLVGAENARHGTLKVLSGLQENRANKHLIYVLLQMFLLELCPELKELVERPRDHSAAAAAATATAGNVVTTTVDTDDNLD</sequence>